<gene>
    <name evidence="1" type="ORF">ACFS7Z_26585</name>
</gene>
<reference evidence="2" key="1">
    <citation type="journal article" date="2019" name="Int. J. Syst. Evol. Microbiol.">
        <title>The Global Catalogue of Microorganisms (GCM) 10K type strain sequencing project: providing services to taxonomists for standard genome sequencing and annotation.</title>
        <authorList>
            <consortium name="The Broad Institute Genomics Platform"/>
            <consortium name="The Broad Institute Genome Sequencing Center for Infectious Disease"/>
            <person name="Wu L."/>
            <person name="Ma J."/>
        </authorList>
    </citation>
    <scope>NUCLEOTIDE SEQUENCE [LARGE SCALE GENOMIC DNA]</scope>
    <source>
        <strain evidence="2">KCTC 23984</strain>
    </source>
</reference>
<dbReference type="RefSeq" id="WP_377492337.1">
    <property type="nucleotide sequence ID" value="NZ_JBHUOX010000057.1"/>
</dbReference>
<accession>A0ABW6C4Z4</accession>
<evidence type="ECO:0000313" key="1">
    <source>
        <dbReference type="EMBL" id="MFD3003952.1"/>
    </source>
</evidence>
<name>A0ABW6C4Z4_9BACT</name>
<keyword evidence="2" id="KW-1185">Reference proteome</keyword>
<evidence type="ECO:0000313" key="2">
    <source>
        <dbReference type="Proteomes" id="UP001597641"/>
    </source>
</evidence>
<dbReference type="Proteomes" id="UP001597641">
    <property type="component" value="Unassembled WGS sequence"/>
</dbReference>
<organism evidence="1 2">
    <name type="scientific">Pontibacter toksunensis</name>
    <dbReference type="NCBI Taxonomy" id="1332631"/>
    <lineage>
        <taxon>Bacteria</taxon>
        <taxon>Pseudomonadati</taxon>
        <taxon>Bacteroidota</taxon>
        <taxon>Cytophagia</taxon>
        <taxon>Cytophagales</taxon>
        <taxon>Hymenobacteraceae</taxon>
        <taxon>Pontibacter</taxon>
    </lineage>
</organism>
<protein>
    <submittedName>
        <fullName evidence="1">Uncharacterized protein</fullName>
    </submittedName>
</protein>
<dbReference type="EMBL" id="JBHUOX010000057">
    <property type="protein sequence ID" value="MFD3003952.1"/>
    <property type="molecule type" value="Genomic_DNA"/>
</dbReference>
<comment type="caution">
    <text evidence="1">The sequence shown here is derived from an EMBL/GenBank/DDBJ whole genome shotgun (WGS) entry which is preliminary data.</text>
</comment>
<sequence length="112" mass="12620">MAPNEVHAYADDGIKAKYDAIVAKLQATAARHKAAFPQLAAIEAFLGISLPEPGKDEDYLQRLQELCAYLYELSVSSYVIRHLHYNLTLDVEAVRHGNELVSQEEHYLIIPR</sequence>
<proteinExistence type="predicted"/>